<comment type="caution">
    <text evidence="1">The sequence shown here is derived from an EMBL/GenBank/DDBJ whole genome shotgun (WGS) entry which is preliminary data.</text>
</comment>
<dbReference type="AlphaFoldDB" id="A0A835A587"/>
<keyword evidence="2" id="KW-1185">Reference proteome</keyword>
<sequence length="146" mass="16391">MSASLDTWDTKCLHCPPALPAIPRPPPLGGILSDAKGGDGKEWKKEKEMIHRYGLALTCTQATREVIFSGDHRISFSTMLVPLPPCLRQVAGGRRDNFMMTWRIRFPDGDMEAGMMSPPWNKILWALPHFDKPEREEIGCGVEAWS</sequence>
<evidence type="ECO:0000313" key="2">
    <source>
        <dbReference type="Proteomes" id="UP000636709"/>
    </source>
</evidence>
<protein>
    <submittedName>
        <fullName evidence="1">Uncharacterized protein</fullName>
    </submittedName>
</protein>
<dbReference type="Proteomes" id="UP000636709">
    <property type="component" value="Unassembled WGS sequence"/>
</dbReference>
<evidence type="ECO:0000313" key="1">
    <source>
        <dbReference type="EMBL" id="KAF8655571.1"/>
    </source>
</evidence>
<name>A0A835A587_9POAL</name>
<accession>A0A835A587</accession>
<gene>
    <name evidence="1" type="ORF">HU200_061118</name>
</gene>
<proteinExistence type="predicted"/>
<reference evidence="1" key="1">
    <citation type="submission" date="2020-07" db="EMBL/GenBank/DDBJ databases">
        <title>Genome sequence and genetic diversity analysis of an under-domesticated orphan crop, white fonio (Digitaria exilis).</title>
        <authorList>
            <person name="Bennetzen J.L."/>
            <person name="Chen S."/>
            <person name="Ma X."/>
            <person name="Wang X."/>
            <person name="Yssel A.E.J."/>
            <person name="Chaluvadi S.R."/>
            <person name="Johnson M."/>
            <person name="Gangashetty P."/>
            <person name="Hamidou F."/>
            <person name="Sanogo M.D."/>
            <person name="Zwaenepoel A."/>
            <person name="Wallace J."/>
            <person name="Van De Peer Y."/>
            <person name="Van Deynze A."/>
        </authorList>
    </citation>
    <scope>NUCLEOTIDE SEQUENCE</scope>
    <source>
        <tissue evidence="1">Leaves</tissue>
    </source>
</reference>
<organism evidence="1 2">
    <name type="scientific">Digitaria exilis</name>
    <dbReference type="NCBI Taxonomy" id="1010633"/>
    <lineage>
        <taxon>Eukaryota</taxon>
        <taxon>Viridiplantae</taxon>
        <taxon>Streptophyta</taxon>
        <taxon>Embryophyta</taxon>
        <taxon>Tracheophyta</taxon>
        <taxon>Spermatophyta</taxon>
        <taxon>Magnoliopsida</taxon>
        <taxon>Liliopsida</taxon>
        <taxon>Poales</taxon>
        <taxon>Poaceae</taxon>
        <taxon>PACMAD clade</taxon>
        <taxon>Panicoideae</taxon>
        <taxon>Panicodae</taxon>
        <taxon>Paniceae</taxon>
        <taxon>Anthephorinae</taxon>
        <taxon>Digitaria</taxon>
    </lineage>
</organism>
<dbReference type="EMBL" id="JACEFO010002585">
    <property type="protein sequence ID" value="KAF8655571.1"/>
    <property type="molecule type" value="Genomic_DNA"/>
</dbReference>